<name>A0A6H0WKB8_9BACI</name>
<organism evidence="7 8">
    <name type="scientific">Bacillus tequilensis</name>
    <dbReference type="NCBI Taxonomy" id="227866"/>
    <lineage>
        <taxon>Bacteria</taxon>
        <taxon>Bacillati</taxon>
        <taxon>Bacillota</taxon>
        <taxon>Bacilli</taxon>
        <taxon>Bacillales</taxon>
        <taxon>Bacillaceae</taxon>
        <taxon>Bacillus</taxon>
    </lineage>
</organism>
<evidence type="ECO:0000256" key="4">
    <source>
        <dbReference type="ARBA" id="ARBA00023163"/>
    </source>
</evidence>
<dbReference type="SUPFAM" id="SSF53850">
    <property type="entry name" value="Periplasmic binding protein-like II"/>
    <property type="match status" value="1"/>
</dbReference>
<keyword evidence="3" id="KW-0238">DNA-binding</keyword>
<feature type="region of interest" description="Disordered" evidence="5">
    <location>
        <begin position="293"/>
        <end position="312"/>
    </location>
</feature>
<dbReference type="InterPro" id="IPR036388">
    <property type="entry name" value="WH-like_DNA-bd_sf"/>
</dbReference>
<gene>
    <name evidence="7" type="ORF">G4P54_14985</name>
</gene>
<dbReference type="PANTHER" id="PTHR30419:SF25">
    <property type="entry name" value="HTH-TYPE TRANSCRIPTIONAL REGULATOR YTLI"/>
    <property type="match status" value="1"/>
</dbReference>
<keyword evidence="8" id="KW-1185">Reference proteome</keyword>
<evidence type="ECO:0000313" key="7">
    <source>
        <dbReference type="EMBL" id="QIW81012.1"/>
    </source>
</evidence>
<dbReference type="SUPFAM" id="SSF46785">
    <property type="entry name" value="Winged helix' DNA-binding domain"/>
    <property type="match status" value="1"/>
</dbReference>
<dbReference type="GO" id="GO:0005829">
    <property type="term" value="C:cytosol"/>
    <property type="evidence" value="ECO:0007669"/>
    <property type="project" value="TreeGrafter"/>
</dbReference>
<evidence type="ECO:0000256" key="5">
    <source>
        <dbReference type="SAM" id="MobiDB-lite"/>
    </source>
</evidence>
<dbReference type="Pfam" id="PF00126">
    <property type="entry name" value="HTH_1"/>
    <property type="match status" value="1"/>
</dbReference>
<evidence type="ECO:0000313" key="8">
    <source>
        <dbReference type="Proteomes" id="UP000501914"/>
    </source>
</evidence>
<accession>A0A6H0WKB8</accession>
<dbReference type="Pfam" id="PF03466">
    <property type="entry name" value="LysR_substrate"/>
    <property type="match status" value="1"/>
</dbReference>
<proteinExistence type="inferred from homology"/>
<keyword evidence="2" id="KW-0805">Transcription regulation</keyword>
<feature type="domain" description="HTH lysR-type" evidence="6">
    <location>
        <begin position="1"/>
        <end position="57"/>
    </location>
</feature>
<dbReference type="CDD" id="cd05466">
    <property type="entry name" value="PBP2_LTTR_substrate"/>
    <property type="match status" value="1"/>
</dbReference>
<dbReference type="Gene3D" id="3.40.190.290">
    <property type="match status" value="1"/>
</dbReference>
<dbReference type="PANTHER" id="PTHR30419">
    <property type="entry name" value="HTH-TYPE TRANSCRIPTIONAL REGULATOR YBHD"/>
    <property type="match status" value="1"/>
</dbReference>
<sequence>MELRSIKTFHTIVKFGSFYKAAEILNYSQPTISMRMKQLEQDLGVQLFERGKNLQLTKAGKLFYERTGDLLTQYEVLKHNLSDLKEEEAGIINIGISEPTASLIFPDILKEFLKAYPKITVNVNVDDANTCSQKLLDGTIDFAVCGEPELILENFYLPIFYDTLNVIVSDRHPLAQKKAVHLSDLEGECFIFTPANCPIRIQMEQHLHKALGNRYKKMELTSSMAHEYYVRENIGISIFTSTAHSKPLSGTTVIPILNLDISPPLGLLTNRKADHFDPATKDLIDRLTKHFHQRSKELRGDPEEKPYKAITR</sequence>
<dbReference type="EMBL" id="CP048852">
    <property type="protein sequence ID" value="QIW81012.1"/>
    <property type="molecule type" value="Genomic_DNA"/>
</dbReference>
<dbReference type="RefSeq" id="WP_167873092.1">
    <property type="nucleotide sequence ID" value="NZ_CP048852.1"/>
</dbReference>
<dbReference type="Gene3D" id="1.10.10.10">
    <property type="entry name" value="Winged helix-like DNA-binding domain superfamily/Winged helix DNA-binding domain"/>
    <property type="match status" value="1"/>
</dbReference>
<dbReference type="GO" id="GO:0003700">
    <property type="term" value="F:DNA-binding transcription factor activity"/>
    <property type="evidence" value="ECO:0007669"/>
    <property type="project" value="InterPro"/>
</dbReference>
<dbReference type="InterPro" id="IPR050950">
    <property type="entry name" value="HTH-type_LysR_regulators"/>
</dbReference>
<dbReference type="Proteomes" id="UP000501914">
    <property type="component" value="Chromosome"/>
</dbReference>
<comment type="similarity">
    <text evidence="1">Belongs to the LysR transcriptional regulatory family.</text>
</comment>
<evidence type="ECO:0000256" key="1">
    <source>
        <dbReference type="ARBA" id="ARBA00009437"/>
    </source>
</evidence>
<dbReference type="InterPro" id="IPR005119">
    <property type="entry name" value="LysR_subst-bd"/>
</dbReference>
<dbReference type="InterPro" id="IPR000847">
    <property type="entry name" value="LysR_HTH_N"/>
</dbReference>
<protein>
    <submittedName>
        <fullName evidence="7">LysR family transcriptional regulator</fullName>
    </submittedName>
</protein>
<dbReference type="GO" id="GO:0003677">
    <property type="term" value="F:DNA binding"/>
    <property type="evidence" value="ECO:0007669"/>
    <property type="project" value="UniProtKB-KW"/>
</dbReference>
<evidence type="ECO:0000256" key="3">
    <source>
        <dbReference type="ARBA" id="ARBA00023125"/>
    </source>
</evidence>
<keyword evidence="4" id="KW-0804">Transcription</keyword>
<evidence type="ECO:0000256" key="2">
    <source>
        <dbReference type="ARBA" id="ARBA00023015"/>
    </source>
</evidence>
<evidence type="ECO:0000259" key="6">
    <source>
        <dbReference type="PROSITE" id="PS50931"/>
    </source>
</evidence>
<dbReference type="KEGG" id="bteq:G4P54_14985"/>
<dbReference type="FunFam" id="1.10.10.10:FF:000001">
    <property type="entry name" value="LysR family transcriptional regulator"/>
    <property type="match status" value="1"/>
</dbReference>
<reference evidence="7 8" key="1">
    <citation type="submission" date="2020-02" db="EMBL/GenBank/DDBJ databases">
        <title>Genome sequencing, annotation and comparative genomic analysis of Bacillus tequilensis EA-CB0015, an effective biological control agent against Pseudocercospora fijiensis in banana plants.</title>
        <authorList>
            <person name="Cuellar-Gaviria T.Z."/>
            <person name="Ju K.-S."/>
            <person name="Villegas-Escobar V."/>
        </authorList>
    </citation>
    <scope>NUCLEOTIDE SEQUENCE [LARGE SCALE GENOMIC DNA]</scope>
    <source>
        <strain evidence="7 8">EA-CB0015</strain>
    </source>
</reference>
<dbReference type="PROSITE" id="PS50931">
    <property type="entry name" value="HTH_LYSR"/>
    <property type="match status" value="1"/>
</dbReference>
<dbReference type="InterPro" id="IPR036390">
    <property type="entry name" value="WH_DNA-bd_sf"/>
</dbReference>
<dbReference type="AlphaFoldDB" id="A0A6H0WKB8"/>
<dbReference type="PRINTS" id="PR00039">
    <property type="entry name" value="HTHLYSR"/>
</dbReference>